<evidence type="ECO:0000313" key="9">
    <source>
        <dbReference type="EMBL" id="KAF5750542.1"/>
    </source>
</evidence>
<gene>
    <name evidence="9" type="ORF">HS088_TW03G00880</name>
</gene>
<evidence type="ECO:0000313" key="10">
    <source>
        <dbReference type="Proteomes" id="UP000593562"/>
    </source>
</evidence>
<dbReference type="InterPro" id="IPR026057">
    <property type="entry name" value="TBL_C"/>
</dbReference>
<evidence type="ECO:0000259" key="8">
    <source>
        <dbReference type="Pfam" id="PF14416"/>
    </source>
</evidence>
<feature type="domain" description="Trichome birefringence-like N-terminal" evidence="8">
    <location>
        <begin position="46"/>
        <end position="98"/>
    </location>
</feature>
<dbReference type="AlphaFoldDB" id="A0A7J7DVZ6"/>
<dbReference type="Pfam" id="PF13839">
    <property type="entry name" value="PC-Esterase"/>
    <property type="match status" value="1"/>
</dbReference>
<comment type="subcellular location">
    <subcellularLocation>
        <location evidence="1">Membrane</location>
        <topology evidence="1">Single-pass membrane protein</topology>
    </subcellularLocation>
</comment>
<evidence type="ECO:0000256" key="4">
    <source>
        <dbReference type="ARBA" id="ARBA00022968"/>
    </source>
</evidence>
<dbReference type="InParanoid" id="A0A7J7DVZ6"/>
<keyword evidence="10" id="KW-1185">Reference proteome</keyword>
<protein>
    <recommendedName>
        <fullName evidence="11">Trichome birefringence-like N-terminal domain-containing protein</fullName>
    </recommendedName>
</protein>
<organism evidence="9 10">
    <name type="scientific">Tripterygium wilfordii</name>
    <name type="common">Thunder God vine</name>
    <dbReference type="NCBI Taxonomy" id="458696"/>
    <lineage>
        <taxon>Eukaryota</taxon>
        <taxon>Viridiplantae</taxon>
        <taxon>Streptophyta</taxon>
        <taxon>Embryophyta</taxon>
        <taxon>Tracheophyta</taxon>
        <taxon>Spermatophyta</taxon>
        <taxon>Magnoliopsida</taxon>
        <taxon>eudicotyledons</taxon>
        <taxon>Gunneridae</taxon>
        <taxon>Pentapetalae</taxon>
        <taxon>rosids</taxon>
        <taxon>fabids</taxon>
        <taxon>Celastrales</taxon>
        <taxon>Celastraceae</taxon>
        <taxon>Tripterygium</taxon>
    </lineage>
</organism>
<sequence>MVPTPLRDLNYQETNSLCTNLFAHHPNLLSIVILNTVDPLRQSRVCDYSYGRWVRDKRYPLRFYGENCPFPDSGFRSRQNGRMDAEYLNWRWQPYGCDLPRSLQTWQPWAMKSLDTNKTHFLSKLLSSTLQASIVTALDKMGTDRVQDDAHPSLHREPRTPVDTPQNCSHWWLPGVPDTWNELLYAYLLAMRFRTR</sequence>
<reference evidence="9 10" key="1">
    <citation type="journal article" date="2020" name="Nat. Commun.">
        <title>Genome of Tripterygium wilfordii and identification of cytochrome P450 involved in triptolide biosynthesis.</title>
        <authorList>
            <person name="Tu L."/>
            <person name="Su P."/>
            <person name="Zhang Z."/>
            <person name="Gao L."/>
            <person name="Wang J."/>
            <person name="Hu T."/>
            <person name="Zhou J."/>
            <person name="Zhang Y."/>
            <person name="Zhao Y."/>
            <person name="Liu Y."/>
            <person name="Song Y."/>
            <person name="Tong Y."/>
            <person name="Lu Y."/>
            <person name="Yang J."/>
            <person name="Xu C."/>
            <person name="Jia M."/>
            <person name="Peters R.J."/>
            <person name="Huang L."/>
            <person name="Gao W."/>
        </authorList>
    </citation>
    <scope>NUCLEOTIDE SEQUENCE [LARGE SCALE GENOMIC DNA]</scope>
    <source>
        <strain evidence="10">cv. XIE 37</strain>
        <tissue evidence="9">Leaf</tissue>
    </source>
</reference>
<dbReference type="InterPro" id="IPR025846">
    <property type="entry name" value="TBL_N"/>
</dbReference>
<dbReference type="Pfam" id="PF14416">
    <property type="entry name" value="PMR5N"/>
    <property type="match status" value="1"/>
</dbReference>
<dbReference type="GO" id="GO:0016020">
    <property type="term" value="C:membrane"/>
    <property type="evidence" value="ECO:0007669"/>
    <property type="project" value="UniProtKB-SubCell"/>
</dbReference>
<dbReference type="InterPro" id="IPR029962">
    <property type="entry name" value="TBL"/>
</dbReference>
<keyword evidence="3" id="KW-0812">Transmembrane</keyword>
<dbReference type="GO" id="GO:0016413">
    <property type="term" value="F:O-acetyltransferase activity"/>
    <property type="evidence" value="ECO:0007669"/>
    <property type="project" value="InterPro"/>
</dbReference>
<evidence type="ECO:0000256" key="1">
    <source>
        <dbReference type="ARBA" id="ARBA00004167"/>
    </source>
</evidence>
<evidence type="ECO:0000256" key="3">
    <source>
        <dbReference type="ARBA" id="ARBA00022692"/>
    </source>
</evidence>
<accession>A0A7J7DVZ6</accession>
<dbReference type="GO" id="GO:0005794">
    <property type="term" value="C:Golgi apparatus"/>
    <property type="evidence" value="ECO:0007669"/>
    <property type="project" value="TreeGrafter"/>
</dbReference>
<dbReference type="EMBL" id="JAAARO010000003">
    <property type="protein sequence ID" value="KAF5750542.1"/>
    <property type="molecule type" value="Genomic_DNA"/>
</dbReference>
<proteinExistence type="inferred from homology"/>
<keyword evidence="5" id="KW-1133">Transmembrane helix</keyword>
<dbReference type="PANTHER" id="PTHR32285:SF53">
    <property type="entry name" value="PROTEIN TRICHOME BIREFRINGENCE-LIKE 9"/>
    <property type="match status" value="1"/>
</dbReference>
<comment type="caution">
    <text evidence="9">The sequence shown here is derived from an EMBL/GenBank/DDBJ whole genome shotgun (WGS) entry which is preliminary data.</text>
</comment>
<evidence type="ECO:0000256" key="2">
    <source>
        <dbReference type="ARBA" id="ARBA00007727"/>
    </source>
</evidence>
<evidence type="ECO:0000256" key="6">
    <source>
        <dbReference type="ARBA" id="ARBA00023136"/>
    </source>
</evidence>
<dbReference type="Proteomes" id="UP000593562">
    <property type="component" value="Unassembled WGS sequence"/>
</dbReference>
<keyword evidence="4" id="KW-0735">Signal-anchor</keyword>
<comment type="similarity">
    <text evidence="2">Belongs to the PC-esterase family. TBL subfamily.</text>
</comment>
<dbReference type="PANTHER" id="PTHR32285">
    <property type="entry name" value="PROTEIN TRICHOME BIREFRINGENCE-LIKE 9-RELATED"/>
    <property type="match status" value="1"/>
</dbReference>
<name>A0A7J7DVZ6_TRIWF</name>
<feature type="domain" description="Trichome birefringence-like C-terminal" evidence="7">
    <location>
        <begin position="127"/>
        <end position="186"/>
    </location>
</feature>
<evidence type="ECO:0000259" key="7">
    <source>
        <dbReference type="Pfam" id="PF13839"/>
    </source>
</evidence>
<keyword evidence="6" id="KW-0472">Membrane</keyword>
<evidence type="ECO:0008006" key="11">
    <source>
        <dbReference type="Google" id="ProtNLM"/>
    </source>
</evidence>
<evidence type="ECO:0000256" key="5">
    <source>
        <dbReference type="ARBA" id="ARBA00022989"/>
    </source>
</evidence>